<keyword evidence="2" id="KW-1185">Reference proteome</keyword>
<dbReference type="AlphaFoldDB" id="A0AAD5QPL9"/>
<gene>
    <name evidence="1" type="ORF">KIN20_016218</name>
</gene>
<accession>A0AAD5QPL9</accession>
<proteinExistence type="predicted"/>
<evidence type="ECO:0000313" key="2">
    <source>
        <dbReference type="Proteomes" id="UP001196413"/>
    </source>
</evidence>
<organism evidence="1 2">
    <name type="scientific">Parelaphostrongylus tenuis</name>
    <name type="common">Meningeal worm</name>
    <dbReference type="NCBI Taxonomy" id="148309"/>
    <lineage>
        <taxon>Eukaryota</taxon>
        <taxon>Metazoa</taxon>
        <taxon>Ecdysozoa</taxon>
        <taxon>Nematoda</taxon>
        <taxon>Chromadorea</taxon>
        <taxon>Rhabditida</taxon>
        <taxon>Rhabditina</taxon>
        <taxon>Rhabditomorpha</taxon>
        <taxon>Strongyloidea</taxon>
        <taxon>Metastrongylidae</taxon>
        <taxon>Parelaphostrongylus</taxon>
    </lineage>
</organism>
<protein>
    <submittedName>
        <fullName evidence="1">Uncharacterized protein</fullName>
    </submittedName>
</protein>
<dbReference type="Proteomes" id="UP001196413">
    <property type="component" value="Unassembled WGS sequence"/>
</dbReference>
<comment type="caution">
    <text evidence="1">The sequence shown here is derived from an EMBL/GenBank/DDBJ whole genome shotgun (WGS) entry which is preliminary data.</text>
</comment>
<reference evidence="1" key="1">
    <citation type="submission" date="2021-06" db="EMBL/GenBank/DDBJ databases">
        <title>Parelaphostrongylus tenuis whole genome reference sequence.</title>
        <authorList>
            <person name="Garwood T.J."/>
            <person name="Larsen P.A."/>
            <person name="Fountain-Jones N.M."/>
            <person name="Garbe J.R."/>
            <person name="Macchietto M.G."/>
            <person name="Kania S.A."/>
            <person name="Gerhold R.W."/>
            <person name="Richards J.E."/>
            <person name="Wolf T.M."/>
        </authorList>
    </citation>
    <scope>NUCLEOTIDE SEQUENCE</scope>
    <source>
        <strain evidence="1">MNPRO001-30</strain>
        <tissue evidence="1">Meninges</tissue>
    </source>
</reference>
<evidence type="ECO:0000313" key="1">
    <source>
        <dbReference type="EMBL" id="KAJ1357942.1"/>
    </source>
</evidence>
<name>A0AAD5QPL9_PARTN</name>
<dbReference type="EMBL" id="JAHQIW010003261">
    <property type="protein sequence ID" value="KAJ1357942.1"/>
    <property type="molecule type" value="Genomic_DNA"/>
</dbReference>
<sequence>MFKSKHCHDRHSVEEETNGALVGVFTIRDDGPSNVAADRKEVPCQVLDFINMESCFELSVRWHDIAVSSIIIDRQSTIL</sequence>